<name>A0A841YFS7_9LIST</name>
<accession>A0A841YFS7</accession>
<evidence type="ECO:0000313" key="3">
    <source>
        <dbReference type="EMBL" id="MBC1399083.1"/>
    </source>
</evidence>
<evidence type="ECO:0000259" key="2">
    <source>
        <dbReference type="Pfam" id="PF20622"/>
    </source>
</evidence>
<proteinExistence type="predicted"/>
<gene>
    <name evidence="3" type="ORF">HB844_09405</name>
</gene>
<evidence type="ECO:0000313" key="4">
    <source>
        <dbReference type="Proteomes" id="UP000571128"/>
    </source>
</evidence>
<feature type="domain" description="Bacterial Ig" evidence="2">
    <location>
        <begin position="607"/>
        <end position="680"/>
    </location>
</feature>
<dbReference type="Gene3D" id="2.160.20.10">
    <property type="entry name" value="Single-stranded right-handed beta-helix, Pectin lyase-like"/>
    <property type="match status" value="1"/>
</dbReference>
<dbReference type="Pfam" id="PF20622">
    <property type="entry name" value="Big_15"/>
    <property type="match status" value="1"/>
</dbReference>
<dbReference type="EMBL" id="JAARPY010000009">
    <property type="protein sequence ID" value="MBC1399083.1"/>
    <property type="molecule type" value="Genomic_DNA"/>
</dbReference>
<dbReference type="InterPro" id="IPR024535">
    <property type="entry name" value="RHGA/B-epi-like_pectate_lyase"/>
</dbReference>
<dbReference type="InterPro" id="IPR046746">
    <property type="entry name" value="Big_15"/>
</dbReference>
<dbReference type="Pfam" id="PF12708">
    <property type="entry name" value="Pect-lyase_RHGA_epim"/>
    <property type="match status" value="1"/>
</dbReference>
<dbReference type="InterPro" id="IPR012334">
    <property type="entry name" value="Pectin_lyas_fold"/>
</dbReference>
<dbReference type="SUPFAM" id="SSF51126">
    <property type="entry name" value="Pectin lyase-like"/>
    <property type="match status" value="1"/>
</dbReference>
<feature type="domain" description="Rhamnogalacturonase A/B/Epimerase-like pectate lyase" evidence="1">
    <location>
        <begin position="18"/>
        <end position="113"/>
    </location>
</feature>
<dbReference type="InterPro" id="IPR011050">
    <property type="entry name" value="Pectin_lyase_fold/virulence"/>
</dbReference>
<dbReference type="AlphaFoldDB" id="A0A841YFS7"/>
<dbReference type="Proteomes" id="UP000571128">
    <property type="component" value="Unassembled WGS sequence"/>
</dbReference>
<sequence>MELDFKEPILGDYLVKTINVRNFGAKGDGDTDDTVSIQAAIDALYKSPLVDKPSMYKEGGIVYFPPGNYKITKTIRIDKSGIYLVGDTPTTAYLCPAGDLVDGKIQFDGKLSGNAVFEFSYFTGANGTGQRTQIANIGMRHLGIDMRFVDKTTAVRILRPYNSCILEDIMFFNIRGKAIEAVSNTEDKPFNDKNLVGQGLVMRDIHIDNTTTLDNRRNKMSLDSGMPEDATLPVIHLENLNESSLTNVKILACGKKGDREGTYILTDGVTSNALAPRHGLLLQGCQGITVKECAFAQFSKAAIKIERGTFGKQVENLYTFIHENTFEENSETGVTIDGSTTSGDISRKGVGKIVISENRFLGNLPLRYSHWLNHCDLVTIRDRGNIYIGEGALNTTIDTVDLNTAISEKIDGRTTYSLQPKIEDNGVRTVIMGKEYLTDGANVSNIYAIKTRLTAKRFSLPVIEKQELYPDNEVSVEGDIALLREEREKGTKIIIFKTLENGSLGWVDMAGNSIFSGEITSAVLSGNSIIGTFTGDIHTFQVTTVFNDGTVLTKVGGTLDKNGNFSFYYPKPSNFQNVVSLKVDGLDKGRNKITEFSFPHKLQILPEYNIGDSFITGNYFLIKSLRLVVESTDGEGRIEYLGGDLDSKTETFKYYALGKINNQPLKTFILEGMDANGEVAVRINVLTREVL</sequence>
<evidence type="ECO:0000259" key="1">
    <source>
        <dbReference type="Pfam" id="PF12708"/>
    </source>
</evidence>
<dbReference type="RefSeq" id="WP_007544608.1">
    <property type="nucleotide sequence ID" value="NZ_JAARPY010000009.1"/>
</dbReference>
<comment type="caution">
    <text evidence="3">The sequence shown here is derived from an EMBL/GenBank/DDBJ whole genome shotgun (WGS) entry which is preliminary data.</text>
</comment>
<reference evidence="3 4" key="1">
    <citation type="submission" date="2020-03" db="EMBL/GenBank/DDBJ databases">
        <title>Soil Listeria distribution.</title>
        <authorList>
            <person name="Liao J."/>
            <person name="Wiedmann M."/>
        </authorList>
    </citation>
    <scope>NUCLEOTIDE SEQUENCE [LARGE SCALE GENOMIC DNA]</scope>
    <source>
        <strain evidence="3 4">FSL L7-1645</strain>
    </source>
</reference>
<organism evidence="3 4">
    <name type="scientific">Listeria fleischmannii</name>
    <dbReference type="NCBI Taxonomy" id="1069827"/>
    <lineage>
        <taxon>Bacteria</taxon>
        <taxon>Bacillati</taxon>
        <taxon>Bacillota</taxon>
        <taxon>Bacilli</taxon>
        <taxon>Bacillales</taxon>
        <taxon>Listeriaceae</taxon>
        <taxon>Listeria</taxon>
    </lineage>
</organism>
<protein>
    <recommendedName>
        <fullName evidence="5">Pectate lyase superfamily protein</fullName>
    </recommendedName>
</protein>
<evidence type="ECO:0008006" key="5">
    <source>
        <dbReference type="Google" id="ProtNLM"/>
    </source>
</evidence>